<dbReference type="EMBL" id="PZQS01000011">
    <property type="protein sequence ID" value="PVD22490.1"/>
    <property type="molecule type" value="Genomic_DNA"/>
</dbReference>
<keyword evidence="1" id="KW-0732">Signal</keyword>
<feature type="signal peptide" evidence="1">
    <location>
        <begin position="1"/>
        <end position="21"/>
    </location>
</feature>
<evidence type="ECO:0000313" key="2">
    <source>
        <dbReference type="EMBL" id="PVD22490.1"/>
    </source>
</evidence>
<accession>A0A2T7NMU3</accession>
<keyword evidence="3" id="KW-1185">Reference proteome</keyword>
<protein>
    <submittedName>
        <fullName evidence="2">Uncharacterized protein</fullName>
    </submittedName>
</protein>
<sequence>MTSLPVLACCLLLGLFVAIWAQDAVTTVEPPSMKDIEGKIKDNDDQAPKVLKHMCEQMIDEMDEMEAEPKEKRSKRSAGYGYGGLVNYGSAYGDDGYAGGYGGYAGGYNNGGHISYDQTYSHSPVLTFVKGFRPGKSYVEQGKVIRNYYRHGSYEVALQHYKFIPVIKVVPFTSYNTIGYTGHIQAANDYTATICKDCYYGYPKIDVIANRSPYSYVTRRFVYLPESYNIVGGYGNHGGY</sequence>
<evidence type="ECO:0000313" key="3">
    <source>
        <dbReference type="Proteomes" id="UP000245119"/>
    </source>
</evidence>
<evidence type="ECO:0000256" key="1">
    <source>
        <dbReference type="SAM" id="SignalP"/>
    </source>
</evidence>
<name>A0A2T7NMU3_POMCA</name>
<dbReference type="Proteomes" id="UP000245119">
    <property type="component" value="Linkage Group LG11"/>
</dbReference>
<comment type="caution">
    <text evidence="2">The sequence shown here is derived from an EMBL/GenBank/DDBJ whole genome shotgun (WGS) entry which is preliminary data.</text>
</comment>
<organism evidence="2 3">
    <name type="scientific">Pomacea canaliculata</name>
    <name type="common">Golden apple snail</name>
    <dbReference type="NCBI Taxonomy" id="400727"/>
    <lineage>
        <taxon>Eukaryota</taxon>
        <taxon>Metazoa</taxon>
        <taxon>Spiralia</taxon>
        <taxon>Lophotrochozoa</taxon>
        <taxon>Mollusca</taxon>
        <taxon>Gastropoda</taxon>
        <taxon>Caenogastropoda</taxon>
        <taxon>Architaenioglossa</taxon>
        <taxon>Ampullarioidea</taxon>
        <taxon>Ampullariidae</taxon>
        <taxon>Pomacea</taxon>
    </lineage>
</organism>
<dbReference type="AlphaFoldDB" id="A0A2T7NMU3"/>
<proteinExistence type="predicted"/>
<reference evidence="2 3" key="1">
    <citation type="submission" date="2018-04" db="EMBL/GenBank/DDBJ databases">
        <title>The genome of golden apple snail Pomacea canaliculata provides insight into stress tolerance and invasive adaptation.</title>
        <authorList>
            <person name="Liu C."/>
            <person name="Liu B."/>
            <person name="Ren Y."/>
            <person name="Zhang Y."/>
            <person name="Wang H."/>
            <person name="Li S."/>
            <person name="Jiang F."/>
            <person name="Yin L."/>
            <person name="Zhang G."/>
            <person name="Qian W."/>
            <person name="Fan W."/>
        </authorList>
    </citation>
    <scope>NUCLEOTIDE SEQUENCE [LARGE SCALE GENOMIC DNA]</scope>
    <source>
        <strain evidence="2">SZHN2017</strain>
        <tissue evidence="2">Muscle</tissue>
    </source>
</reference>
<gene>
    <name evidence="2" type="ORF">C0Q70_18304</name>
</gene>
<feature type="chain" id="PRO_5015525267" evidence="1">
    <location>
        <begin position="22"/>
        <end position="240"/>
    </location>
</feature>
<dbReference type="OrthoDB" id="6153594at2759"/>